<dbReference type="RefSeq" id="WP_066077500.1">
    <property type="nucleotide sequence ID" value="NZ_CP181246.1"/>
</dbReference>
<dbReference type="EMBL" id="UGQS01000004">
    <property type="protein sequence ID" value="STZ83035.1"/>
    <property type="molecule type" value="Genomic_DNA"/>
</dbReference>
<dbReference type="AlphaFoldDB" id="A0A378UEY6"/>
<protein>
    <submittedName>
        <fullName evidence="1">Phage protein</fullName>
    </submittedName>
</protein>
<name>A0A378UEY6_BERDE</name>
<proteinExistence type="predicted"/>
<organism evidence="1 4">
    <name type="scientific">Bergeriella denitrificans</name>
    <name type="common">Neisseria denitrificans</name>
    <dbReference type="NCBI Taxonomy" id="494"/>
    <lineage>
        <taxon>Bacteria</taxon>
        <taxon>Pseudomonadati</taxon>
        <taxon>Pseudomonadota</taxon>
        <taxon>Betaproteobacteria</taxon>
        <taxon>Neisseriales</taxon>
        <taxon>Neisseriaceae</taxon>
        <taxon>Bergeriella</taxon>
    </lineage>
</organism>
<reference evidence="1 4" key="1">
    <citation type="submission" date="2018-06" db="EMBL/GenBank/DDBJ databases">
        <authorList>
            <consortium name="Pathogen Informatics"/>
            <person name="Doyle S."/>
        </authorList>
    </citation>
    <scope>NUCLEOTIDE SEQUENCE [LARGE SCALE GENOMIC DNA]</scope>
    <source>
        <strain evidence="1 4">NCTC10295</strain>
    </source>
</reference>
<evidence type="ECO:0000313" key="1">
    <source>
        <dbReference type="EMBL" id="STZ75303.1"/>
    </source>
</evidence>
<evidence type="ECO:0000313" key="3">
    <source>
        <dbReference type="EMBL" id="STZ83035.1"/>
    </source>
</evidence>
<accession>A0A378UEY6</accession>
<evidence type="ECO:0000313" key="2">
    <source>
        <dbReference type="EMBL" id="STZ76103.1"/>
    </source>
</evidence>
<dbReference type="EMBL" id="UGQS01000001">
    <property type="protein sequence ID" value="STZ75303.1"/>
    <property type="molecule type" value="Genomic_DNA"/>
</dbReference>
<sequence length="150" mass="16588">MYISREDLAAAVSRTELIQLSNDDGYGSEPDWAIVDRAIAYACELADGYLMGRYTLPLDPAPSLLRPICTDIARWWLHQRRVNAADFPKPLEAAHANAVKLLEQIRDGKIHLGVRVGDTAGPSGGAVEQAHGERGAYQVRANRRQDWSGY</sequence>
<evidence type="ECO:0000313" key="4">
    <source>
        <dbReference type="Proteomes" id="UP000254651"/>
    </source>
</evidence>
<keyword evidence="4" id="KW-1185">Reference proteome</keyword>
<dbReference type="Pfam" id="PF07030">
    <property type="entry name" value="Phage_Mu_Gp36"/>
    <property type="match status" value="1"/>
</dbReference>
<dbReference type="EMBL" id="UGQS01000002">
    <property type="protein sequence ID" value="STZ76103.1"/>
    <property type="molecule type" value="Genomic_DNA"/>
</dbReference>
<gene>
    <name evidence="1" type="ORF">NCTC10295_00021</name>
    <name evidence="2" type="ORF">NCTC10295_00859</name>
    <name evidence="3" type="ORF">NCTC10295_02371</name>
</gene>
<dbReference type="InterPro" id="IPR009752">
    <property type="entry name" value="Phage_Mu_GpJ"/>
</dbReference>
<dbReference type="Proteomes" id="UP000254651">
    <property type="component" value="Unassembled WGS sequence"/>
</dbReference>